<protein>
    <submittedName>
        <fullName evidence="4">DNA/RNA polymerases superfamily protein</fullName>
    </submittedName>
</protein>
<dbReference type="PROSITE" id="PS50994">
    <property type="entry name" value="INTEGRASE"/>
    <property type="match status" value="1"/>
</dbReference>
<dbReference type="SUPFAM" id="SSF56672">
    <property type="entry name" value="DNA/RNA polymerases"/>
    <property type="match status" value="1"/>
</dbReference>
<dbReference type="PANTHER" id="PTHR37984:SF5">
    <property type="entry name" value="PROTEIN NYNRIN-LIKE"/>
    <property type="match status" value="1"/>
</dbReference>
<dbReference type="GO" id="GO:0015074">
    <property type="term" value="P:DNA integration"/>
    <property type="evidence" value="ECO:0007669"/>
    <property type="project" value="InterPro"/>
</dbReference>
<accession>A0A5B6VJV6</accession>
<dbReference type="Pfam" id="PF00078">
    <property type="entry name" value="RVT_1"/>
    <property type="match status" value="1"/>
</dbReference>
<dbReference type="CDD" id="cd01647">
    <property type="entry name" value="RT_LTR"/>
    <property type="match status" value="1"/>
</dbReference>
<dbReference type="Pfam" id="PF17919">
    <property type="entry name" value="RT_RNaseH_2"/>
    <property type="match status" value="1"/>
</dbReference>
<dbReference type="InterPro" id="IPR043128">
    <property type="entry name" value="Rev_trsase/Diguanyl_cyclase"/>
</dbReference>
<organism evidence="4 5">
    <name type="scientific">Gossypium australe</name>
    <dbReference type="NCBI Taxonomy" id="47621"/>
    <lineage>
        <taxon>Eukaryota</taxon>
        <taxon>Viridiplantae</taxon>
        <taxon>Streptophyta</taxon>
        <taxon>Embryophyta</taxon>
        <taxon>Tracheophyta</taxon>
        <taxon>Spermatophyta</taxon>
        <taxon>Magnoliopsida</taxon>
        <taxon>eudicotyledons</taxon>
        <taxon>Gunneridae</taxon>
        <taxon>Pentapetalae</taxon>
        <taxon>rosids</taxon>
        <taxon>malvids</taxon>
        <taxon>Malvales</taxon>
        <taxon>Malvaceae</taxon>
        <taxon>Malvoideae</taxon>
        <taxon>Gossypium</taxon>
    </lineage>
</organism>
<dbReference type="InterPro" id="IPR016197">
    <property type="entry name" value="Chromo-like_dom_sf"/>
</dbReference>
<dbReference type="PANTHER" id="PTHR37984">
    <property type="entry name" value="PROTEIN CBG26694"/>
    <property type="match status" value="1"/>
</dbReference>
<keyword evidence="5" id="KW-1185">Reference proteome</keyword>
<dbReference type="AlphaFoldDB" id="A0A5B6VJV6"/>
<dbReference type="Gene3D" id="3.10.10.10">
    <property type="entry name" value="HIV Type 1 Reverse Transcriptase, subunit A, domain 1"/>
    <property type="match status" value="1"/>
</dbReference>
<dbReference type="InterPro" id="IPR043502">
    <property type="entry name" value="DNA/RNA_pol_sf"/>
</dbReference>
<feature type="domain" description="Integrase catalytic" evidence="3">
    <location>
        <begin position="379"/>
        <end position="490"/>
    </location>
</feature>
<evidence type="ECO:0000256" key="1">
    <source>
        <dbReference type="ARBA" id="ARBA00023268"/>
    </source>
</evidence>
<dbReference type="SUPFAM" id="SSF53098">
    <property type="entry name" value="Ribonuclease H-like"/>
    <property type="match status" value="1"/>
</dbReference>
<dbReference type="InterPro" id="IPR050951">
    <property type="entry name" value="Retrovirus_Pol_polyprotein"/>
</dbReference>
<name>A0A5B6VJV6_9ROSI</name>
<evidence type="ECO:0000313" key="4">
    <source>
        <dbReference type="EMBL" id="KAA3469569.1"/>
    </source>
</evidence>
<dbReference type="GO" id="GO:0003676">
    <property type="term" value="F:nucleic acid binding"/>
    <property type="evidence" value="ECO:0007669"/>
    <property type="project" value="InterPro"/>
</dbReference>
<dbReference type="Gene3D" id="1.10.340.70">
    <property type="match status" value="1"/>
</dbReference>
<feature type="domain" description="Reverse transcriptase" evidence="2">
    <location>
        <begin position="1"/>
        <end position="157"/>
    </location>
</feature>
<evidence type="ECO:0000313" key="5">
    <source>
        <dbReference type="Proteomes" id="UP000325315"/>
    </source>
</evidence>
<dbReference type="Gene3D" id="3.30.70.270">
    <property type="match status" value="2"/>
</dbReference>
<comment type="caution">
    <text evidence="4">The sequence shown here is derived from an EMBL/GenBank/DDBJ whole genome shotgun (WGS) entry which is preliminary data.</text>
</comment>
<dbReference type="PROSITE" id="PS50878">
    <property type="entry name" value="RT_POL"/>
    <property type="match status" value="1"/>
</dbReference>
<dbReference type="SUPFAM" id="SSF54160">
    <property type="entry name" value="Chromo domain-like"/>
    <property type="match status" value="1"/>
</dbReference>
<dbReference type="InterPro" id="IPR012337">
    <property type="entry name" value="RNaseH-like_sf"/>
</dbReference>
<evidence type="ECO:0000259" key="2">
    <source>
        <dbReference type="PROSITE" id="PS50878"/>
    </source>
</evidence>
<dbReference type="OrthoDB" id="2013610at2759"/>
<dbReference type="InterPro" id="IPR000477">
    <property type="entry name" value="RT_dom"/>
</dbReference>
<sequence length="674" mass="78866">MMGQYACIDYRQLNKLTIKNKYPLPRIDDLFDQLGGATVFSKIDLRSGYHQSRAKEVDVYKTALRTRYGHYEFLVMPFRLPNAPTAFMDMMNRVFQPYLDRFVAVFIDDILVYSRTKEKHDSHLRVVLQILRENQLYAKFSKCEFWLREVTFLGHVVSTEGIRVDPRKVEAVLDWKPPKSVSEIRSFLGLAGYYRRFIEGFLLIAAPLTKLLRKGVPFVWTDKQQESFEKLKRILTEAPVLIQPEDGKEFIVYCDASHTGFGCVLMQEGKVVAFASLQLRPYEVKKGESVDFELNSEGVLCFHGRVCVTRDFELRRTILQEVHSSPYTMHPGGNKLYLDLHELYWWPGLKREITDFVSKCLTCQQVKAEYQLPSGLLQPVKIPLWKWERITMDFVSGLPLTPTKKDSVWEIVNRLTKSAHIILVRTDYSLQKLAKLYVAEIVRLHGVPVSIISDRDPRFTSRFWRVLHEALGTRLDFSTAFHPQTDGSWEDYLLFAKFAYNNSYQSSIQMAPYEALYGRRCRTPTCWTELGERRLLGPELISETEEKVKLIRGWLKEASDRQKSYTNLKPKEIEYSVGDFLELPLELNLIHNVFHVSMLRRYCSDPSHIVPVEEIEVRPDLTFEEEPVQILDRDVKVLRRKFVPLVKVLWHNHSSEEATWEPEEMIRQQYPHLF</sequence>
<dbReference type="InterPro" id="IPR036397">
    <property type="entry name" value="RNaseH_sf"/>
</dbReference>
<proteinExistence type="predicted"/>
<dbReference type="InterPro" id="IPR041577">
    <property type="entry name" value="RT_RNaseH_2"/>
</dbReference>
<evidence type="ECO:0000259" key="3">
    <source>
        <dbReference type="PROSITE" id="PS50994"/>
    </source>
</evidence>
<dbReference type="GO" id="GO:0003824">
    <property type="term" value="F:catalytic activity"/>
    <property type="evidence" value="ECO:0007669"/>
    <property type="project" value="UniProtKB-KW"/>
</dbReference>
<dbReference type="Pfam" id="PF17921">
    <property type="entry name" value="Integrase_H2C2"/>
    <property type="match status" value="1"/>
</dbReference>
<keyword evidence="1" id="KW-0511">Multifunctional enzyme</keyword>
<dbReference type="Proteomes" id="UP000325315">
    <property type="component" value="Unassembled WGS sequence"/>
</dbReference>
<gene>
    <name evidence="4" type="ORF">EPI10_015343</name>
</gene>
<dbReference type="InterPro" id="IPR041588">
    <property type="entry name" value="Integrase_H2C2"/>
</dbReference>
<reference evidence="4" key="1">
    <citation type="submission" date="2019-08" db="EMBL/GenBank/DDBJ databases">
        <authorList>
            <person name="Liu F."/>
        </authorList>
    </citation>
    <scope>NUCLEOTIDE SEQUENCE [LARGE SCALE GENOMIC DNA]</scope>
    <source>
        <strain evidence="4">PA1801</strain>
        <tissue evidence="4">Leaf</tissue>
    </source>
</reference>
<dbReference type="InterPro" id="IPR001584">
    <property type="entry name" value="Integrase_cat-core"/>
</dbReference>
<dbReference type="Gene3D" id="3.30.420.10">
    <property type="entry name" value="Ribonuclease H-like superfamily/Ribonuclease H"/>
    <property type="match status" value="1"/>
</dbReference>
<dbReference type="FunFam" id="3.30.70.270:FF:000020">
    <property type="entry name" value="Transposon Tf2-6 polyprotein-like Protein"/>
    <property type="match status" value="1"/>
</dbReference>
<dbReference type="EMBL" id="SMMG02000006">
    <property type="protein sequence ID" value="KAA3469569.1"/>
    <property type="molecule type" value="Genomic_DNA"/>
</dbReference>